<dbReference type="OrthoDB" id="6242468at2759"/>
<reference evidence="1 2" key="2">
    <citation type="submission" date="2018-11" db="EMBL/GenBank/DDBJ databases">
        <authorList>
            <consortium name="Pathogen Informatics"/>
        </authorList>
    </citation>
    <scope>NUCLEOTIDE SEQUENCE [LARGE SCALE GENOMIC DNA]</scope>
</reference>
<sequence>MVRLLLKALRYIEAVDVCRGEKRVSMAIALPIKVQPLESLPKTRLLKFDLPSDLIKPLPRFNVQAYSLSNRARVELDPPCDIYGKLELTSPKTARLIVTFRPPASHPRFIHRFTFVFSHNNETIVIKVVDDKDPFYHDNKNVIGYSELLRAQHNKTMHFEVCPEALYEYPGNYTVTAHTNNAVNQKAVHPIIMPKFPLTVHLYLTPTNWDVEVSFAADGFFDVAKPI</sequence>
<protein>
    <submittedName>
        <fullName evidence="3">Filamin/ABP280 repeat protein</fullName>
    </submittedName>
</protein>
<dbReference type="EMBL" id="UYRS01019737">
    <property type="protein sequence ID" value="VDK46691.1"/>
    <property type="molecule type" value="Genomic_DNA"/>
</dbReference>
<dbReference type="WBParaSite" id="TASK_0000991801-mRNA-1">
    <property type="protein sequence ID" value="TASK_0000991801-mRNA-1"/>
    <property type="gene ID" value="TASK_0000991801"/>
</dbReference>
<accession>A0A0R3WGC5</accession>
<name>A0A0R3WGC5_TAEAS</name>
<organism evidence="3">
    <name type="scientific">Taenia asiatica</name>
    <name type="common">Asian tapeworm</name>
    <dbReference type="NCBI Taxonomy" id="60517"/>
    <lineage>
        <taxon>Eukaryota</taxon>
        <taxon>Metazoa</taxon>
        <taxon>Spiralia</taxon>
        <taxon>Lophotrochozoa</taxon>
        <taxon>Platyhelminthes</taxon>
        <taxon>Cestoda</taxon>
        <taxon>Eucestoda</taxon>
        <taxon>Cyclophyllidea</taxon>
        <taxon>Taeniidae</taxon>
        <taxon>Taenia</taxon>
    </lineage>
</organism>
<evidence type="ECO:0000313" key="2">
    <source>
        <dbReference type="Proteomes" id="UP000282613"/>
    </source>
</evidence>
<evidence type="ECO:0000313" key="3">
    <source>
        <dbReference type="WBParaSite" id="TASK_0000991801-mRNA-1"/>
    </source>
</evidence>
<dbReference type="AlphaFoldDB" id="A0A0R3WGC5"/>
<keyword evidence="2" id="KW-1185">Reference proteome</keyword>
<reference evidence="3" key="1">
    <citation type="submission" date="2017-02" db="UniProtKB">
        <authorList>
            <consortium name="WormBaseParasite"/>
        </authorList>
    </citation>
    <scope>IDENTIFICATION</scope>
</reference>
<evidence type="ECO:0000313" key="1">
    <source>
        <dbReference type="EMBL" id="VDK46691.1"/>
    </source>
</evidence>
<dbReference type="STRING" id="60517.A0A0R3WGC5"/>
<gene>
    <name evidence="1" type="ORF">TASK_LOCUS9919</name>
</gene>
<proteinExistence type="predicted"/>
<dbReference type="Proteomes" id="UP000282613">
    <property type="component" value="Unassembled WGS sequence"/>
</dbReference>